<reference evidence="1" key="1">
    <citation type="submission" date="2023-04" db="EMBL/GenBank/DDBJ databases">
        <title>Candida boidinii NBRC 1967.</title>
        <authorList>
            <person name="Ichikawa N."/>
            <person name="Sato H."/>
            <person name="Tonouchi N."/>
        </authorList>
    </citation>
    <scope>NUCLEOTIDE SEQUENCE</scope>
    <source>
        <strain evidence="1">NBRC 1967</strain>
    </source>
</reference>
<evidence type="ECO:0000313" key="2">
    <source>
        <dbReference type="Proteomes" id="UP001165101"/>
    </source>
</evidence>
<sequence length="272" mass="29428">MFNIQDTNNSTSVYLSPKDILLNPTFTNNSKLTKNLPVTNANSSNTTSTKKTTTTKKLRAGNNKHVKSELEDEILSAVEAVTLSNNTATTTNNDDSFIKDIESLVTADILSNSSKRKLNTSSSSSSASAIKNEIIPDTIPLDFSATSLLSLNLINNNGGTSIPSSTGAVANGPTNLIGLLDTCAFCSGPAPCTCYENLNDWKTNVSLSSGAQALNLGILNTDQKNQVQQKQQQQQQQKQQQQRSKSSIEDKKIDDSLFSDFKFDDNDDIMMS</sequence>
<comment type="caution">
    <text evidence="1">The sequence shown here is derived from an EMBL/GenBank/DDBJ whole genome shotgun (WGS) entry which is preliminary data.</text>
</comment>
<gene>
    <name evidence="1" type="ORF">Cboi01_000555500</name>
</gene>
<dbReference type="EMBL" id="BSXV01004410">
    <property type="protein sequence ID" value="GMF00434.1"/>
    <property type="molecule type" value="Genomic_DNA"/>
</dbReference>
<keyword evidence="2" id="KW-1185">Reference proteome</keyword>
<organism evidence="1 2">
    <name type="scientific">Candida boidinii</name>
    <name type="common">Yeast</name>
    <dbReference type="NCBI Taxonomy" id="5477"/>
    <lineage>
        <taxon>Eukaryota</taxon>
        <taxon>Fungi</taxon>
        <taxon>Dikarya</taxon>
        <taxon>Ascomycota</taxon>
        <taxon>Saccharomycotina</taxon>
        <taxon>Pichiomycetes</taxon>
        <taxon>Pichiales</taxon>
        <taxon>Pichiaceae</taxon>
        <taxon>Ogataea</taxon>
        <taxon>Ogataea/Candida clade</taxon>
    </lineage>
</organism>
<proteinExistence type="predicted"/>
<protein>
    <submittedName>
        <fullName evidence="1">Unnamed protein product</fullName>
    </submittedName>
</protein>
<evidence type="ECO:0000313" key="1">
    <source>
        <dbReference type="EMBL" id="GMF00434.1"/>
    </source>
</evidence>
<dbReference type="Proteomes" id="UP001165101">
    <property type="component" value="Unassembled WGS sequence"/>
</dbReference>
<accession>A0ACB5U2W6</accession>
<name>A0ACB5U2W6_CANBO</name>